<dbReference type="SMART" id="SM00220">
    <property type="entry name" value="S_TKc"/>
    <property type="match status" value="1"/>
</dbReference>
<keyword evidence="5" id="KW-1185">Reference proteome</keyword>
<sequence length="149" mass="17272">MKIVDKRSLDEENLAKIEREIQILQQLNHPFIVRLHEVIRTERYLYIVTEYVSNGELFDMLMDRGRQTEAESRRLFQQIVSAVAYCHAHGIVHRDLKAENLLLDTRGNIKIIDFGFSNHHQPGQLLSTWSMMGVSPMCGHVGVILYILV</sequence>
<dbReference type="AlphaFoldDB" id="A0A183CP94"/>
<evidence type="ECO:0000256" key="3">
    <source>
        <dbReference type="ARBA" id="ARBA00022840"/>
    </source>
</evidence>
<dbReference type="PROSITE" id="PS00108">
    <property type="entry name" value="PROTEIN_KINASE_ST"/>
    <property type="match status" value="1"/>
</dbReference>
<dbReference type="Gene3D" id="1.10.510.10">
    <property type="entry name" value="Transferase(Phosphotransferase) domain 1"/>
    <property type="match status" value="1"/>
</dbReference>
<reference evidence="6" key="2">
    <citation type="submission" date="2016-06" db="UniProtKB">
        <authorList>
            <consortium name="WormBaseParasite"/>
        </authorList>
    </citation>
    <scope>IDENTIFICATION</scope>
</reference>
<keyword evidence="2" id="KW-0547">Nucleotide-binding</keyword>
<evidence type="ECO:0000256" key="2">
    <source>
        <dbReference type="ARBA" id="ARBA00022741"/>
    </source>
</evidence>
<accession>A0A183CP94</accession>
<evidence type="ECO:0000259" key="4">
    <source>
        <dbReference type="PROSITE" id="PS50011"/>
    </source>
</evidence>
<dbReference type="InterPro" id="IPR000719">
    <property type="entry name" value="Prot_kinase_dom"/>
</dbReference>
<feature type="domain" description="Protein kinase" evidence="4">
    <location>
        <begin position="1"/>
        <end position="149"/>
    </location>
</feature>
<dbReference type="GO" id="GO:0050321">
    <property type="term" value="F:tau-protein kinase activity"/>
    <property type="evidence" value="ECO:0007669"/>
    <property type="project" value="TreeGrafter"/>
</dbReference>
<dbReference type="PANTHER" id="PTHR24346:SF42">
    <property type="entry name" value="SERINE_THREONINE-PROTEIN KINASE SIK3"/>
    <property type="match status" value="1"/>
</dbReference>
<dbReference type="WBParaSite" id="GPLIN_001470100">
    <property type="protein sequence ID" value="GPLIN_001470100"/>
    <property type="gene ID" value="GPLIN_001470100"/>
</dbReference>
<evidence type="ECO:0000256" key="1">
    <source>
        <dbReference type="ARBA" id="ARBA00001946"/>
    </source>
</evidence>
<evidence type="ECO:0000313" key="6">
    <source>
        <dbReference type="WBParaSite" id="GPLIN_001470100"/>
    </source>
</evidence>
<organism evidence="5 6">
    <name type="scientific">Globodera pallida</name>
    <name type="common">Potato cyst nematode worm</name>
    <name type="synonym">Heterodera pallida</name>
    <dbReference type="NCBI Taxonomy" id="36090"/>
    <lineage>
        <taxon>Eukaryota</taxon>
        <taxon>Metazoa</taxon>
        <taxon>Ecdysozoa</taxon>
        <taxon>Nematoda</taxon>
        <taxon>Chromadorea</taxon>
        <taxon>Rhabditida</taxon>
        <taxon>Tylenchina</taxon>
        <taxon>Tylenchomorpha</taxon>
        <taxon>Tylenchoidea</taxon>
        <taxon>Heteroderidae</taxon>
        <taxon>Heteroderinae</taxon>
        <taxon>Globodera</taxon>
    </lineage>
</organism>
<evidence type="ECO:0000313" key="5">
    <source>
        <dbReference type="Proteomes" id="UP000050741"/>
    </source>
</evidence>
<dbReference type="GO" id="GO:0005524">
    <property type="term" value="F:ATP binding"/>
    <property type="evidence" value="ECO:0007669"/>
    <property type="project" value="UniProtKB-KW"/>
</dbReference>
<name>A0A183CP94_GLOPA</name>
<reference evidence="5" key="1">
    <citation type="submission" date="2014-05" db="EMBL/GenBank/DDBJ databases">
        <title>The genome and life-stage specific transcriptomes of Globodera pallida elucidate key aspects of plant parasitism by a cyst nematode.</title>
        <authorList>
            <person name="Cotton J.A."/>
            <person name="Lilley C.J."/>
            <person name="Jones L.M."/>
            <person name="Kikuchi T."/>
            <person name="Reid A.J."/>
            <person name="Thorpe P."/>
            <person name="Tsai I.J."/>
            <person name="Beasley H."/>
            <person name="Blok V."/>
            <person name="Cock P.J.A."/>
            <person name="Van den Akker S.E."/>
            <person name="Holroyd N."/>
            <person name="Hunt M."/>
            <person name="Mantelin S."/>
            <person name="Naghra H."/>
            <person name="Pain A."/>
            <person name="Palomares-Rius J.E."/>
            <person name="Zarowiecki M."/>
            <person name="Berriman M."/>
            <person name="Jones J.T."/>
            <person name="Urwin P.E."/>
        </authorList>
    </citation>
    <scope>NUCLEOTIDE SEQUENCE [LARGE SCALE GENOMIC DNA]</scope>
    <source>
        <strain evidence="5">Lindley</strain>
    </source>
</reference>
<dbReference type="Proteomes" id="UP000050741">
    <property type="component" value="Unassembled WGS sequence"/>
</dbReference>
<dbReference type="InterPro" id="IPR008271">
    <property type="entry name" value="Ser/Thr_kinase_AS"/>
</dbReference>
<dbReference type="InterPro" id="IPR011009">
    <property type="entry name" value="Kinase-like_dom_sf"/>
</dbReference>
<dbReference type="PANTHER" id="PTHR24346">
    <property type="entry name" value="MAP/MICROTUBULE AFFINITY-REGULATING KINASE"/>
    <property type="match status" value="1"/>
</dbReference>
<dbReference type="SUPFAM" id="SSF56112">
    <property type="entry name" value="Protein kinase-like (PK-like)"/>
    <property type="match status" value="1"/>
</dbReference>
<dbReference type="PROSITE" id="PS50011">
    <property type="entry name" value="PROTEIN_KINASE_DOM"/>
    <property type="match status" value="1"/>
</dbReference>
<proteinExistence type="predicted"/>
<dbReference type="Pfam" id="PF00069">
    <property type="entry name" value="Pkinase"/>
    <property type="match status" value="1"/>
</dbReference>
<dbReference type="FunFam" id="1.10.510.10:FF:000571">
    <property type="entry name" value="Maternal embryonic leucine zipper kinase"/>
    <property type="match status" value="1"/>
</dbReference>
<comment type="cofactor">
    <cofactor evidence="1">
        <name>Mg(2+)</name>
        <dbReference type="ChEBI" id="CHEBI:18420"/>
    </cofactor>
</comment>
<protein>
    <submittedName>
        <fullName evidence="6">Protein kinase domain-containing protein</fullName>
    </submittedName>
</protein>
<keyword evidence="3" id="KW-0067">ATP-binding</keyword>
<dbReference type="GO" id="GO:0035556">
    <property type="term" value="P:intracellular signal transduction"/>
    <property type="evidence" value="ECO:0007669"/>
    <property type="project" value="TreeGrafter"/>
</dbReference>
<dbReference type="GO" id="GO:0000226">
    <property type="term" value="P:microtubule cytoskeleton organization"/>
    <property type="evidence" value="ECO:0007669"/>
    <property type="project" value="TreeGrafter"/>
</dbReference>
<dbReference type="GO" id="GO:0005737">
    <property type="term" value="C:cytoplasm"/>
    <property type="evidence" value="ECO:0007669"/>
    <property type="project" value="TreeGrafter"/>
</dbReference>